<name>A0AA88KUQ3_ARTSF</name>
<dbReference type="SMART" id="SM00409">
    <property type="entry name" value="IG"/>
    <property type="match status" value="2"/>
</dbReference>
<reference evidence="3" key="1">
    <citation type="submission" date="2023-07" db="EMBL/GenBank/DDBJ databases">
        <title>Chromosome-level genome assembly of Artemia franciscana.</title>
        <authorList>
            <person name="Jo E."/>
        </authorList>
    </citation>
    <scope>NUCLEOTIDE SEQUENCE</scope>
    <source>
        <tissue evidence="3">Whole body</tissue>
    </source>
</reference>
<dbReference type="PANTHER" id="PTHR23278:SF19">
    <property type="entry name" value="OBSCURIN"/>
    <property type="match status" value="1"/>
</dbReference>
<dbReference type="PANTHER" id="PTHR23278">
    <property type="entry name" value="SIDESTEP PROTEIN"/>
    <property type="match status" value="1"/>
</dbReference>
<dbReference type="InterPro" id="IPR013783">
    <property type="entry name" value="Ig-like_fold"/>
</dbReference>
<dbReference type="Proteomes" id="UP001187531">
    <property type="component" value="Unassembled WGS sequence"/>
</dbReference>
<dbReference type="Pfam" id="PF13927">
    <property type="entry name" value="Ig_3"/>
    <property type="match status" value="1"/>
</dbReference>
<dbReference type="PROSITE" id="PS50835">
    <property type="entry name" value="IG_LIKE"/>
    <property type="match status" value="2"/>
</dbReference>
<sequence length="408" mass="44715">MLTCRAINPNVPVAVIEDSLKLHVTYKPITILTLGQSFDISNIKEGDDIFLDCFVRANPPFHRLQWSLNGSTLNHSVQHGVIMSNQSLVLRNLTKLYTGSYVCSALNNEGEGVSNEFEIRVQYIPLCSVTNTVTVTVAGGDLVNLTCTAEAFPDQLSFNWSLSPLGQDSRSGRTSIPGATVVVDGRTSILTYRPIDVLSDYGIVFCLASNKMGNMKRPCAFNVTKEGIPNSPSGCLLLNPANKILKVICSDKNLPPNTTFYLELYEIETMKLIYNKTNTVPHFIVPGITPETKVSAAIFSVNRQGKSEPVTLESIIERAVGSRRGRLNSYLYKSETLIVLIVCGIVGFLLAIVVLLLVKKTCFSESENELHISTNPGKCKPNVLPLNSSQIHLSQQDIGKPAYSPSQF</sequence>
<evidence type="ECO:0000259" key="2">
    <source>
        <dbReference type="PROSITE" id="PS50835"/>
    </source>
</evidence>
<keyword evidence="1" id="KW-1133">Transmembrane helix</keyword>
<feature type="transmembrane region" description="Helical" evidence="1">
    <location>
        <begin position="337"/>
        <end position="358"/>
    </location>
</feature>
<dbReference type="SUPFAM" id="SSF48726">
    <property type="entry name" value="Immunoglobulin"/>
    <property type="match status" value="2"/>
</dbReference>
<dbReference type="InterPro" id="IPR003598">
    <property type="entry name" value="Ig_sub2"/>
</dbReference>
<feature type="domain" description="Ig-like" evidence="2">
    <location>
        <begin position="28"/>
        <end position="120"/>
    </location>
</feature>
<keyword evidence="1" id="KW-0472">Membrane</keyword>
<organism evidence="3 4">
    <name type="scientific">Artemia franciscana</name>
    <name type="common">Brine shrimp</name>
    <name type="synonym">Artemia sanfranciscana</name>
    <dbReference type="NCBI Taxonomy" id="6661"/>
    <lineage>
        <taxon>Eukaryota</taxon>
        <taxon>Metazoa</taxon>
        <taxon>Ecdysozoa</taxon>
        <taxon>Arthropoda</taxon>
        <taxon>Crustacea</taxon>
        <taxon>Branchiopoda</taxon>
        <taxon>Anostraca</taxon>
        <taxon>Artemiidae</taxon>
        <taxon>Artemia</taxon>
    </lineage>
</organism>
<evidence type="ECO:0000256" key="1">
    <source>
        <dbReference type="SAM" id="Phobius"/>
    </source>
</evidence>
<feature type="domain" description="Ig-like" evidence="2">
    <location>
        <begin position="125"/>
        <end position="224"/>
    </location>
</feature>
<dbReference type="InterPro" id="IPR003599">
    <property type="entry name" value="Ig_sub"/>
</dbReference>
<dbReference type="SMART" id="SM00408">
    <property type="entry name" value="IGc2"/>
    <property type="match status" value="2"/>
</dbReference>
<accession>A0AA88KUQ3</accession>
<gene>
    <name evidence="3" type="ORF">QYM36_015429</name>
</gene>
<evidence type="ECO:0000313" key="4">
    <source>
        <dbReference type="Proteomes" id="UP001187531"/>
    </source>
</evidence>
<dbReference type="Gene3D" id="2.60.40.10">
    <property type="entry name" value="Immunoglobulins"/>
    <property type="match status" value="2"/>
</dbReference>
<comment type="caution">
    <text evidence="3">The sequence shown here is derived from an EMBL/GenBank/DDBJ whole genome shotgun (WGS) entry which is preliminary data.</text>
</comment>
<proteinExistence type="predicted"/>
<dbReference type="InterPro" id="IPR007110">
    <property type="entry name" value="Ig-like_dom"/>
</dbReference>
<keyword evidence="4" id="KW-1185">Reference proteome</keyword>
<keyword evidence="1" id="KW-0812">Transmembrane</keyword>
<dbReference type="EMBL" id="JAVRJZ010000019">
    <property type="protein sequence ID" value="KAK2707728.1"/>
    <property type="molecule type" value="Genomic_DNA"/>
</dbReference>
<dbReference type="InterPro" id="IPR036179">
    <property type="entry name" value="Ig-like_dom_sf"/>
</dbReference>
<evidence type="ECO:0000313" key="3">
    <source>
        <dbReference type="EMBL" id="KAK2707728.1"/>
    </source>
</evidence>
<dbReference type="AlphaFoldDB" id="A0AA88KUQ3"/>
<protein>
    <recommendedName>
        <fullName evidence="2">Ig-like domain-containing protein</fullName>
    </recommendedName>
</protein>